<protein>
    <submittedName>
        <fullName evidence="2">DUF402 domain-containing protein</fullName>
    </submittedName>
</protein>
<dbReference type="EMBL" id="DVLP01000447">
    <property type="protein sequence ID" value="HIT76970.1"/>
    <property type="molecule type" value="Genomic_DNA"/>
</dbReference>
<evidence type="ECO:0000259" key="1">
    <source>
        <dbReference type="Pfam" id="PF04167"/>
    </source>
</evidence>
<dbReference type="SUPFAM" id="SSF159234">
    <property type="entry name" value="FomD-like"/>
    <property type="match status" value="1"/>
</dbReference>
<sequence>MSQRPDPDTAVGTSVHVDYRKWVDARTDRRAEHWQEPCQFLGIDRYGTWLGMPPGTVAAKPTHRMVHRWPHAKLVTDAGWSANIGNPDDTDPHRIRIYVDMVWFPEWTREDDGFRVTMVDLDLDVFQRVDGAIEIDDEDEFAEHRVSGHYPRTATDLATRACAEVHRMLTDGAEPFATVADRWLAAVPSGPA</sequence>
<dbReference type="InterPro" id="IPR007295">
    <property type="entry name" value="DUF402"/>
</dbReference>
<organism evidence="2 3">
    <name type="scientific">Candidatus Avipropionibacterium avicola</name>
    <dbReference type="NCBI Taxonomy" id="2840701"/>
    <lineage>
        <taxon>Bacteria</taxon>
        <taxon>Bacillati</taxon>
        <taxon>Actinomycetota</taxon>
        <taxon>Actinomycetes</taxon>
        <taxon>Propionibacteriales</taxon>
        <taxon>Propionibacteriaceae</taxon>
        <taxon>Propionibacteriaceae incertae sedis</taxon>
        <taxon>Candidatus Avipropionibacterium</taxon>
    </lineage>
</organism>
<dbReference type="InterPro" id="IPR035930">
    <property type="entry name" value="FomD-like_sf"/>
</dbReference>
<evidence type="ECO:0000313" key="2">
    <source>
        <dbReference type="EMBL" id="HIT76970.1"/>
    </source>
</evidence>
<gene>
    <name evidence="2" type="ORF">IAA98_15440</name>
</gene>
<reference evidence="2" key="1">
    <citation type="submission" date="2020-10" db="EMBL/GenBank/DDBJ databases">
        <authorList>
            <person name="Gilroy R."/>
        </authorList>
    </citation>
    <scope>NUCLEOTIDE SEQUENCE</scope>
    <source>
        <strain evidence="2">ChiGjej1B1-24693</strain>
    </source>
</reference>
<dbReference type="Pfam" id="PF04167">
    <property type="entry name" value="DUF402"/>
    <property type="match status" value="1"/>
</dbReference>
<dbReference type="Gene3D" id="2.40.380.10">
    <property type="entry name" value="FomD-like"/>
    <property type="match status" value="1"/>
</dbReference>
<accession>A0A9D1H206</accession>
<evidence type="ECO:0000313" key="3">
    <source>
        <dbReference type="Proteomes" id="UP000886842"/>
    </source>
</evidence>
<name>A0A9D1H206_9ACTN</name>
<proteinExistence type="predicted"/>
<dbReference type="AlphaFoldDB" id="A0A9D1H206"/>
<comment type="caution">
    <text evidence="2">The sequence shown here is derived from an EMBL/GenBank/DDBJ whole genome shotgun (WGS) entry which is preliminary data.</text>
</comment>
<dbReference type="Proteomes" id="UP000886842">
    <property type="component" value="Unassembled WGS sequence"/>
</dbReference>
<reference evidence="2" key="2">
    <citation type="journal article" date="2021" name="PeerJ">
        <title>Extensive microbial diversity within the chicken gut microbiome revealed by metagenomics and culture.</title>
        <authorList>
            <person name="Gilroy R."/>
            <person name="Ravi A."/>
            <person name="Getino M."/>
            <person name="Pursley I."/>
            <person name="Horton D.L."/>
            <person name="Alikhan N.F."/>
            <person name="Baker D."/>
            <person name="Gharbi K."/>
            <person name="Hall N."/>
            <person name="Watson M."/>
            <person name="Adriaenssens E.M."/>
            <person name="Foster-Nyarko E."/>
            <person name="Jarju S."/>
            <person name="Secka A."/>
            <person name="Antonio M."/>
            <person name="Oren A."/>
            <person name="Chaudhuri R.R."/>
            <person name="La Ragione R."/>
            <person name="Hildebrand F."/>
            <person name="Pallen M.J."/>
        </authorList>
    </citation>
    <scope>NUCLEOTIDE SEQUENCE</scope>
    <source>
        <strain evidence="2">ChiGjej1B1-24693</strain>
    </source>
</reference>
<feature type="domain" description="DUF402" evidence="1">
    <location>
        <begin position="60"/>
        <end position="172"/>
    </location>
</feature>